<gene>
    <name evidence="1" type="ORF">B4N89_00230</name>
</gene>
<protein>
    <recommendedName>
        <fullName evidence="3">DNA-binding protein</fullName>
    </recommendedName>
</protein>
<accession>A0A1T3NSA9</accession>
<dbReference type="AlphaFoldDB" id="A0A1T3NSA9"/>
<evidence type="ECO:0000313" key="2">
    <source>
        <dbReference type="Proteomes" id="UP000190037"/>
    </source>
</evidence>
<keyword evidence="2" id="KW-1185">Reference proteome</keyword>
<name>A0A1T3NSA9_9ACTN</name>
<dbReference type="EMBL" id="MWQN01000001">
    <property type="protein sequence ID" value="OPC79580.1"/>
    <property type="molecule type" value="Genomic_DNA"/>
</dbReference>
<dbReference type="Proteomes" id="UP000190037">
    <property type="component" value="Unassembled WGS sequence"/>
</dbReference>
<evidence type="ECO:0000313" key="1">
    <source>
        <dbReference type="EMBL" id="OPC79580.1"/>
    </source>
</evidence>
<reference evidence="1 2" key="1">
    <citation type="submission" date="2017-03" db="EMBL/GenBank/DDBJ databases">
        <title>Draft genome sequence of Streptomyces scabrisporus NF3, endophyte isolated from Amphipterygium adstringens.</title>
        <authorList>
            <person name="Vazquez M."/>
            <person name="Ceapa C.D."/>
            <person name="Rodriguez Luna D."/>
            <person name="Sanchez Esquivel S."/>
        </authorList>
    </citation>
    <scope>NUCLEOTIDE SEQUENCE [LARGE SCALE GENOMIC DNA]</scope>
    <source>
        <strain evidence="1 2">NF3</strain>
    </source>
</reference>
<proteinExistence type="predicted"/>
<comment type="caution">
    <text evidence="1">The sequence shown here is derived from an EMBL/GenBank/DDBJ whole genome shotgun (WGS) entry which is preliminary data.</text>
</comment>
<organism evidence="1 2">
    <name type="scientific">Embleya scabrispora</name>
    <dbReference type="NCBI Taxonomy" id="159449"/>
    <lineage>
        <taxon>Bacteria</taxon>
        <taxon>Bacillati</taxon>
        <taxon>Actinomycetota</taxon>
        <taxon>Actinomycetes</taxon>
        <taxon>Kitasatosporales</taxon>
        <taxon>Streptomycetaceae</taxon>
        <taxon>Embleya</taxon>
    </lineage>
</organism>
<evidence type="ECO:0008006" key="3">
    <source>
        <dbReference type="Google" id="ProtNLM"/>
    </source>
</evidence>
<sequence>MRGLILDDELGHPEALTGLEQVGGYLCGTWDPPAGSDGPPVVGDGSWTALIGRMGAVALRAAAASTRDEHREALLGLLEVWAGTPLADPTVRLRTGGARAEAGAVRGEAGATIATGRPYGDRCVVLQARFGEADPPEFGEPTGWVEVERGWGDREQLRRLVALVRERGPMAWDPGAAGRLSKQTGVSRAGAALLLIGDAGGMRFTEPLDRDQCRLLGLKPAETEAGYDELGWTGNFDRLDLLARVLPEDPAELWEPAGPTVLADRIGAAWRTRYGRSDPAPEASLAVVAELAPVDWAISAADVCSAFLSPQTHPLAGRDHDTWLTEAVDGVRCSGEDENHLRFKRFLVVMAGTLPVVYAELPAGDPVRAGLPATVAALRARLDHPRLLLPADHTPYLHRDLDRLRGAFGKRPYAGPVPLTAASFDDGLTVATIEEPTERSSRTAARVHFRPAHYGDDERSALLREVVPEPSAVRHAVDVLRGDWCTRVLERVADDTLPVGGYESNPALSAPETVTRVEQALGVSADAAALYLQLLALPRPADRRVRRWNGWNIARHRQAAAALVAAGVVITGKRPHAGRELFLPCVWAKAHKPQWPMETWKADLLGIPLHGRKHIWGDLTWRLTLPELFAHAWDLVERGDGPGWTRD</sequence>